<evidence type="ECO:0000256" key="6">
    <source>
        <dbReference type="ARBA" id="ARBA00022801"/>
    </source>
</evidence>
<feature type="domain" description="DDE Tnp4" evidence="8">
    <location>
        <begin position="2"/>
        <end position="127"/>
    </location>
</feature>
<evidence type="ECO:0000313" key="9">
    <source>
        <dbReference type="EMBL" id="JAD87205.1"/>
    </source>
</evidence>
<dbReference type="PANTHER" id="PTHR22930:SF280">
    <property type="entry name" value="OS11G0202600 PROTEIN"/>
    <property type="match status" value="1"/>
</dbReference>
<organism evidence="9">
    <name type="scientific">Arundo donax</name>
    <name type="common">Giant reed</name>
    <name type="synonym">Donax arundinaceus</name>
    <dbReference type="NCBI Taxonomy" id="35708"/>
    <lineage>
        <taxon>Eukaryota</taxon>
        <taxon>Viridiplantae</taxon>
        <taxon>Streptophyta</taxon>
        <taxon>Embryophyta</taxon>
        <taxon>Tracheophyta</taxon>
        <taxon>Spermatophyta</taxon>
        <taxon>Magnoliopsida</taxon>
        <taxon>Liliopsida</taxon>
        <taxon>Poales</taxon>
        <taxon>Poaceae</taxon>
        <taxon>PACMAD clade</taxon>
        <taxon>Arundinoideae</taxon>
        <taxon>Arundineae</taxon>
        <taxon>Arundo</taxon>
    </lineage>
</organism>
<reference evidence="9" key="2">
    <citation type="journal article" date="2015" name="Data Brief">
        <title>Shoot transcriptome of the giant reed, Arundo donax.</title>
        <authorList>
            <person name="Barrero R.A."/>
            <person name="Guerrero F.D."/>
            <person name="Moolhuijzen P."/>
            <person name="Goolsby J.A."/>
            <person name="Tidwell J."/>
            <person name="Bellgard S.E."/>
            <person name="Bellgard M.I."/>
        </authorList>
    </citation>
    <scope>NUCLEOTIDE SEQUENCE</scope>
    <source>
        <tissue evidence="9">Shoot tissue taken approximately 20 cm above the soil surface</tissue>
    </source>
</reference>
<proteinExistence type="inferred from homology"/>
<dbReference type="EMBL" id="GBRH01210690">
    <property type="protein sequence ID" value="JAD87205.1"/>
    <property type="molecule type" value="Transcribed_RNA"/>
</dbReference>
<comment type="cofactor">
    <cofactor evidence="1">
        <name>a divalent metal cation</name>
        <dbReference type="ChEBI" id="CHEBI:60240"/>
    </cofactor>
</comment>
<evidence type="ECO:0000256" key="3">
    <source>
        <dbReference type="ARBA" id="ARBA00006958"/>
    </source>
</evidence>
<dbReference type="GO" id="GO:0005634">
    <property type="term" value="C:nucleus"/>
    <property type="evidence" value="ECO:0007669"/>
    <property type="project" value="UniProtKB-SubCell"/>
</dbReference>
<keyword evidence="5" id="KW-0479">Metal-binding</keyword>
<keyword evidence="4" id="KW-0540">Nuclease</keyword>
<sequence length="187" mass="21546">MRFTFAVGGWPGSVHDMRVFNDAIRKYGDKFPHPPPGKFYLVDSGYPNRPGFLAPYKGTKYHLPEFRQGPRPNGKKEVFNFVHSSLRNVIERAFGVLKMKWRILLDLPSYPEKKQTKIILSCMALHNFIRESAMADVDFDMCDRDENYMPIPVSSSRNGANNYLGDEDQDMNAFRDNLANALFAMRE</sequence>
<evidence type="ECO:0000256" key="5">
    <source>
        <dbReference type="ARBA" id="ARBA00022723"/>
    </source>
</evidence>
<dbReference type="Pfam" id="PF13359">
    <property type="entry name" value="DDE_Tnp_4"/>
    <property type="match status" value="1"/>
</dbReference>
<accession>A0A0A9DNI0</accession>
<comment type="similarity">
    <text evidence="3">Belongs to the HARBI1 family.</text>
</comment>
<dbReference type="InterPro" id="IPR027806">
    <property type="entry name" value="HARBI1_dom"/>
</dbReference>
<reference evidence="9" key="1">
    <citation type="submission" date="2014-09" db="EMBL/GenBank/DDBJ databases">
        <authorList>
            <person name="Magalhaes I.L.F."/>
            <person name="Oliveira U."/>
            <person name="Santos F.R."/>
            <person name="Vidigal T.H.D.A."/>
            <person name="Brescovit A.D."/>
            <person name="Santos A.J."/>
        </authorList>
    </citation>
    <scope>NUCLEOTIDE SEQUENCE</scope>
    <source>
        <tissue evidence="9">Shoot tissue taken approximately 20 cm above the soil surface</tissue>
    </source>
</reference>
<evidence type="ECO:0000256" key="1">
    <source>
        <dbReference type="ARBA" id="ARBA00001968"/>
    </source>
</evidence>
<dbReference type="GO" id="GO:0046872">
    <property type="term" value="F:metal ion binding"/>
    <property type="evidence" value="ECO:0007669"/>
    <property type="project" value="UniProtKB-KW"/>
</dbReference>
<evidence type="ECO:0000256" key="7">
    <source>
        <dbReference type="ARBA" id="ARBA00023242"/>
    </source>
</evidence>
<dbReference type="PANTHER" id="PTHR22930">
    <property type="match status" value="1"/>
</dbReference>
<evidence type="ECO:0000259" key="8">
    <source>
        <dbReference type="Pfam" id="PF13359"/>
    </source>
</evidence>
<keyword evidence="7" id="KW-0539">Nucleus</keyword>
<protein>
    <recommendedName>
        <fullName evidence="8">DDE Tnp4 domain-containing protein</fullName>
    </recommendedName>
</protein>
<evidence type="ECO:0000256" key="4">
    <source>
        <dbReference type="ARBA" id="ARBA00022722"/>
    </source>
</evidence>
<dbReference type="GO" id="GO:0004518">
    <property type="term" value="F:nuclease activity"/>
    <property type="evidence" value="ECO:0007669"/>
    <property type="project" value="UniProtKB-KW"/>
</dbReference>
<dbReference type="AlphaFoldDB" id="A0A0A9DNI0"/>
<comment type="subcellular location">
    <subcellularLocation>
        <location evidence="2">Nucleus</location>
    </subcellularLocation>
</comment>
<dbReference type="GO" id="GO:0016787">
    <property type="term" value="F:hydrolase activity"/>
    <property type="evidence" value="ECO:0007669"/>
    <property type="project" value="UniProtKB-KW"/>
</dbReference>
<evidence type="ECO:0000256" key="2">
    <source>
        <dbReference type="ARBA" id="ARBA00004123"/>
    </source>
</evidence>
<name>A0A0A9DNI0_ARUDO</name>
<dbReference type="InterPro" id="IPR045249">
    <property type="entry name" value="HARBI1-like"/>
</dbReference>
<keyword evidence="6" id="KW-0378">Hydrolase</keyword>